<dbReference type="PANTHER" id="PTHR47429:SF2">
    <property type="entry name" value="PROTEIN TWIN LOV 1"/>
    <property type="match status" value="1"/>
</dbReference>
<reference evidence="5 6" key="1">
    <citation type="submission" date="2024-06" db="EMBL/GenBank/DDBJ databases">
        <title>Thioclava kandeliae sp. nov. from a rhizosphere soil sample of Kandelia candel in a mangrove.</title>
        <authorList>
            <person name="Mu T."/>
        </authorList>
    </citation>
    <scope>NUCLEOTIDE SEQUENCE [LARGE SCALE GENOMIC DNA]</scope>
    <source>
        <strain evidence="5 6">CPCC 100088</strain>
    </source>
</reference>
<evidence type="ECO:0000256" key="2">
    <source>
        <dbReference type="ARBA" id="ARBA00022643"/>
    </source>
</evidence>
<evidence type="ECO:0000256" key="1">
    <source>
        <dbReference type="ARBA" id="ARBA00022630"/>
    </source>
</evidence>
<dbReference type="NCBIfam" id="TIGR00229">
    <property type="entry name" value="sensory_box"/>
    <property type="match status" value="1"/>
</dbReference>
<dbReference type="RefSeq" id="WP_350936815.1">
    <property type="nucleotide sequence ID" value="NZ_JAYWLC010000006.1"/>
</dbReference>
<keyword evidence="1" id="KW-0285">Flavoprotein</keyword>
<keyword evidence="6" id="KW-1185">Reference proteome</keyword>
<dbReference type="PROSITE" id="PS50112">
    <property type="entry name" value="PAS"/>
    <property type="match status" value="1"/>
</dbReference>
<dbReference type="Proteomes" id="UP001438953">
    <property type="component" value="Unassembled WGS sequence"/>
</dbReference>
<keyword evidence="3" id="KW-0157">Chromophore</keyword>
<comment type="caution">
    <text evidence="5">The sequence shown here is derived from an EMBL/GenBank/DDBJ whole genome shotgun (WGS) entry which is preliminary data.</text>
</comment>
<dbReference type="Gene3D" id="3.30.450.20">
    <property type="entry name" value="PAS domain"/>
    <property type="match status" value="1"/>
</dbReference>
<evidence type="ECO:0000313" key="6">
    <source>
        <dbReference type="Proteomes" id="UP001438953"/>
    </source>
</evidence>
<evidence type="ECO:0000313" key="5">
    <source>
        <dbReference type="EMBL" id="MER5172136.1"/>
    </source>
</evidence>
<keyword evidence="2" id="KW-0288">FMN</keyword>
<evidence type="ECO:0000256" key="3">
    <source>
        <dbReference type="ARBA" id="ARBA00022991"/>
    </source>
</evidence>
<dbReference type="PANTHER" id="PTHR47429">
    <property type="entry name" value="PROTEIN TWIN LOV 1"/>
    <property type="match status" value="1"/>
</dbReference>
<accession>A0ABV1SGV7</accession>
<protein>
    <submittedName>
        <fullName evidence="5">PAS domain-containing protein</fullName>
    </submittedName>
</protein>
<dbReference type="InterPro" id="IPR035965">
    <property type="entry name" value="PAS-like_dom_sf"/>
</dbReference>
<name>A0ABV1SGV7_9RHOB</name>
<evidence type="ECO:0000259" key="4">
    <source>
        <dbReference type="PROSITE" id="PS50112"/>
    </source>
</evidence>
<gene>
    <name evidence="5" type="ORF">VSX56_10140</name>
</gene>
<dbReference type="SUPFAM" id="SSF55785">
    <property type="entry name" value="PYP-like sensor domain (PAS domain)"/>
    <property type="match status" value="1"/>
</dbReference>
<organism evidence="5 6">
    <name type="scientific">Thioclava kandeliae</name>
    <dbReference type="NCBI Taxonomy" id="3070818"/>
    <lineage>
        <taxon>Bacteria</taxon>
        <taxon>Pseudomonadati</taxon>
        <taxon>Pseudomonadota</taxon>
        <taxon>Alphaproteobacteria</taxon>
        <taxon>Rhodobacterales</taxon>
        <taxon>Paracoccaceae</taxon>
        <taxon>Thioclava</taxon>
    </lineage>
</organism>
<dbReference type="EMBL" id="JAYWLC010000006">
    <property type="protein sequence ID" value="MER5172136.1"/>
    <property type="molecule type" value="Genomic_DNA"/>
</dbReference>
<dbReference type="Pfam" id="PF13426">
    <property type="entry name" value="PAS_9"/>
    <property type="match status" value="1"/>
</dbReference>
<feature type="domain" description="PAS" evidence="4">
    <location>
        <begin position="43"/>
        <end position="90"/>
    </location>
</feature>
<sequence length="187" mass="21082">MSQIDAPIHDPQDLPPALERYFERSRIALALSEVGEDVPLCLVNDAFLALTGYTREEVLGINCRFLQGEKSDAEDKAELSRFVHDDMRDSGRFHVLNYRKDGSTFHNLVFMSRLRDEDGVTRYMLASQFDMSPVLDRARLDSNDVTLARNLSDIDKIAKEYGLAMISSAQLIADSISLIARLSVPRT</sequence>
<proteinExistence type="predicted"/>
<dbReference type="InterPro" id="IPR000014">
    <property type="entry name" value="PAS"/>
</dbReference>
<dbReference type="CDD" id="cd00130">
    <property type="entry name" value="PAS"/>
    <property type="match status" value="1"/>
</dbReference>